<comment type="catalytic activity">
    <reaction evidence="1 8">
        <text>alpha-D-glucose = beta-D-glucose</text>
        <dbReference type="Rhea" id="RHEA:10264"/>
        <dbReference type="ChEBI" id="CHEBI:15903"/>
        <dbReference type="ChEBI" id="CHEBI:17925"/>
        <dbReference type="EC" id="5.1.3.3"/>
    </reaction>
</comment>
<evidence type="ECO:0000256" key="6">
    <source>
        <dbReference type="ARBA" id="ARBA00023235"/>
    </source>
</evidence>
<accession>A0ABV6KJ17</accession>
<dbReference type="InterPro" id="IPR015443">
    <property type="entry name" value="Aldose_1-epimerase"/>
</dbReference>
<evidence type="ECO:0000256" key="8">
    <source>
        <dbReference type="PIRNR" id="PIRNR005096"/>
    </source>
</evidence>
<evidence type="ECO:0000256" key="1">
    <source>
        <dbReference type="ARBA" id="ARBA00001614"/>
    </source>
</evidence>
<dbReference type="SUPFAM" id="SSF74650">
    <property type="entry name" value="Galactose mutarotase-like"/>
    <property type="match status" value="1"/>
</dbReference>
<evidence type="ECO:0000313" key="10">
    <source>
        <dbReference type="Proteomes" id="UP001589838"/>
    </source>
</evidence>
<dbReference type="InterPro" id="IPR011013">
    <property type="entry name" value="Gal_mutarotase_sf_dom"/>
</dbReference>
<keyword evidence="6 8" id="KW-0413">Isomerase</keyword>
<keyword evidence="10" id="KW-1185">Reference proteome</keyword>
<dbReference type="PIRSF" id="PIRSF005096">
    <property type="entry name" value="GALM"/>
    <property type="match status" value="1"/>
</dbReference>
<evidence type="ECO:0000256" key="7">
    <source>
        <dbReference type="ARBA" id="ARBA00023277"/>
    </source>
</evidence>
<dbReference type="Gene3D" id="2.70.98.10">
    <property type="match status" value="1"/>
</dbReference>
<dbReference type="EC" id="5.1.3.3" evidence="4 8"/>
<evidence type="ECO:0000313" key="9">
    <source>
        <dbReference type="EMBL" id="MFC0473321.1"/>
    </source>
</evidence>
<organism evidence="9 10">
    <name type="scientific">Halalkalibacter kiskunsagensis</name>
    <dbReference type="NCBI Taxonomy" id="1548599"/>
    <lineage>
        <taxon>Bacteria</taxon>
        <taxon>Bacillati</taxon>
        <taxon>Bacillota</taxon>
        <taxon>Bacilli</taxon>
        <taxon>Bacillales</taxon>
        <taxon>Bacillaceae</taxon>
        <taxon>Halalkalibacter</taxon>
    </lineage>
</organism>
<dbReference type="RefSeq" id="WP_335959879.1">
    <property type="nucleotide sequence ID" value="NZ_JAXBLX010000007.1"/>
</dbReference>
<dbReference type="Pfam" id="PF01263">
    <property type="entry name" value="Aldose_epim"/>
    <property type="match status" value="1"/>
</dbReference>
<dbReference type="CDD" id="cd09019">
    <property type="entry name" value="galactose_mutarotase_like"/>
    <property type="match status" value="1"/>
</dbReference>
<dbReference type="InterPro" id="IPR018052">
    <property type="entry name" value="Ald1_epimerase_CS"/>
</dbReference>
<sequence length="347" mass="38895">MRITKEPFGQLQGTNVNAYTLMNNQGFQVTALDYGCIITKIIAPDKDGNLENVVLGFDSLGEYQEHSPYFGAVIGRVAGRINKGEFELNGKSYTLPQNDGKNHLHGGNVGFDKVIWNTQIIEREDEVGLKFNYRSPDGEEGYPGTVDMKVTYLLNNENELTISYDGVSDQDTLLNVTNHTYFNLSGDLKTTITDHVLTMKSHQYLALGDDLIPTGEMVDVENTVFDFQNGREIVDGIESRHRQNRLASNGYDHPFLLDENYNKEIQLKDRTSGRSLIIETNEPCVVLYTGNMIGSNYKIRGVNASNYLGLCLETQGLPDAINHPHFPTVILKQGETYSRSTKYTFLA</sequence>
<keyword evidence="7 8" id="KW-0119">Carbohydrate metabolism</keyword>
<evidence type="ECO:0000256" key="2">
    <source>
        <dbReference type="ARBA" id="ARBA00005028"/>
    </source>
</evidence>
<dbReference type="PROSITE" id="PS00545">
    <property type="entry name" value="ALDOSE_1_EPIMERASE"/>
    <property type="match status" value="1"/>
</dbReference>
<dbReference type="Proteomes" id="UP001589838">
    <property type="component" value="Unassembled WGS sequence"/>
</dbReference>
<comment type="pathway">
    <text evidence="2 8">Carbohydrate metabolism; hexose metabolism.</text>
</comment>
<dbReference type="PANTHER" id="PTHR10091:SF0">
    <property type="entry name" value="GALACTOSE MUTAROTASE"/>
    <property type="match status" value="1"/>
</dbReference>
<protein>
    <recommendedName>
        <fullName evidence="5 8">Aldose 1-epimerase</fullName>
        <ecNumber evidence="4 8">5.1.3.3</ecNumber>
    </recommendedName>
</protein>
<dbReference type="InterPro" id="IPR008183">
    <property type="entry name" value="Aldose_1/G6P_1-epimerase"/>
</dbReference>
<gene>
    <name evidence="9" type="ORF">ACFFHM_23160</name>
</gene>
<dbReference type="InterPro" id="IPR014718">
    <property type="entry name" value="GH-type_carb-bd"/>
</dbReference>
<dbReference type="InterPro" id="IPR047215">
    <property type="entry name" value="Galactose_mutarotase-like"/>
</dbReference>
<evidence type="ECO:0000256" key="4">
    <source>
        <dbReference type="ARBA" id="ARBA00013185"/>
    </source>
</evidence>
<evidence type="ECO:0000256" key="3">
    <source>
        <dbReference type="ARBA" id="ARBA00006206"/>
    </source>
</evidence>
<dbReference type="NCBIfam" id="NF008277">
    <property type="entry name" value="PRK11055.1"/>
    <property type="match status" value="1"/>
</dbReference>
<comment type="caution">
    <text evidence="9">The sequence shown here is derived from an EMBL/GenBank/DDBJ whole genome shotgun (WGS) entry which is preliminary data.</text>
</comment>
<comment type="similarity">
    <text evidence="3 8">Belongs to the aldose epimerase family.</text>
</comment>
<name>A0ABV6KJ17_9BACI</name>
<evidence type="ECO:0000256" key="5">
    <source>
        <dbReference type="ARBA" id="ARBA00014165"/>
    </source>
</evidence>
<proteinExistence type="inferred from homology"/>
<dbReference type="GO" id="GO:0016853">
    <property type="term" value="F:isomerase activity"/>
    <property type="evidence" value="ECO:0007669"/>
    <property type="project" value="UniProtKB-KW"/>
</dbReference>
<dbReference type="EMBL" id="JBHLUX010000093">
    <property type="protein sequence ID" value="MFC0473321.1"/>
    <property type="molecule type" value="Genomic_DNA"/>
</dbReference>
<dbReference type="PANTHER" id="PTHR10091">
    <property type="entry name" value="ALDOSE-1-EPIMERASE"/>
    <property type="match status" value="1"/>
</dbReference>
<reference evidence="9 10" key="1">
    <citation type="submission" date="2024-09" db="EMBL/GenBank/DDBJ databases">
        <authorList>
            <person name="Sun Q."/>
            <person name="Mori K."/>
        </authorList>
    </citation>
    <scope>NUCLEOTIDE SEQUENCE [LARGE SCALE GENOMIC DNA]</scope>
    <source>
        <strain evidence="9 10">NCAIM B.02610</strain>
    </source>
</reference>